<evidence type="ECO:0000313" key="2">
    <source>
        <dbReference type="EMBL" id="KAF5614049.1"/>
    </source>
</evidence>
<evidence type="ECO:0000313" key="3">
    <source>
        <dbReference type="Proteomes" id="UP000530670"/>
    </source>
</evidence>
<proteinExistence type="predicted"/>
<reference evidence="2 3" key="1">
    <citation type="submission" date="2020-05" db="EMBL/GenBank/DDBJ databases">
        <title>Identification and distribution of gene clusters putatively required for synthesis of sphingolipid metabolism inhibitors in phylogenetically diverse species of the filamentous fungus Fusarium.</title>
        <authorList>
            <person name="Kim H.-S."/>
            <person name="Busman M."/>
            <person name="Brown D.W."/>
            <person name="Divon H."/>
            <person name="Uhlig S."/>
            <person name="Proctor R.H."/>
        </authorList>
    </citation>
    <scope>NUCLEOTIDE SEQUENCE [LARGE SCALE GENOMIC DNA]</scope>
    <source>
        <strain evidence="2 3">NRRL 66243</strain>
    </source>
</reference>
<name>A0A8H5QEZ6_9HYPO</name>
<evidence type="ECO:0000256" key="1">
    <source>
        <dbReference type="SAM" id="MobiDB-lite"/>
    </source>
</evidence>
<feature type="compositionally biased region" description="Low complexity" evidence="1">
    <location>
        <begin position="12"/>
        <end position="26"/>
    </location>
</feature>
<dbReference type="Proteomes" id="UP000530670">
    <property type="component" value="Unassembled WGS sequence"/>
</dbReference>
<dbReference type="GeneID" id="59299253"/>
<dbReference type="OrthoDB" id="4777753at2759"/>
<feature type="region of interest" description="Disordered" evidence="1">
    <location>
        <begin position="157"/>
        <end position="207"/>
    </location>
</feature>
<dbReference type="EMBL" id="JAAQRI010000480">
    <property type="protein sequence ID" value="KAF5614049.1"/>
    <property type="molecule type" value="Genomic_DNA"/>
</dbReference>
<keyword evidence="3" id="KW-1185">Reference proteome</keyword>
<dbReference type="RefSeq" id="XP_037199180.1">
    <property type="nucleotide sequence ID" value="XM_037346983.1"/>
</dbReference>
<comment type="caution">
    <text evidence="2">The sequence shown here is derived from an EMBL/GenBank/DDBJ whole genome shotgun (WGS) entry which is preliminary data.</text>
</comment>
<dbReference type="AlphaFoldDB" id="A0A8H5QEZ6"/>
<accession>A0A8H5QEZ6</accession>
<protein>
    <submittedName>
        <fullName evidence="2">Uncharacterized protein</fullName>
    </submittedName>
</protein>
<gene>
    <name evidence="2" type="ORF">FTJAE_13805</name>
</gene>
<feature type="region of interest" description="Disordered" evidence="1">
    <location>
        <begin position="1"/>
        <end position="29"/>
    </location>
</feature>
<organism evidence="2 3">
    <name type="scientific">Fusarium tjaetaba</name>
    <dbReference type="NCBI Taxonomy" id="1567544"/>
    <lineage>
        <taxon>Eukaryota</taxon>
        <taxon>Fungi</taxon>
        <taxon>Dikarya</taxon>
        <taxon>Ascomycota</taxon>
        <taxon>Pezizomycotina</taxon>
        <taxon>Sordariomycetes</taxon>
        <taxon>Hypocreomycetidae</taxon>
        <taxon>Hypocreales</taxon>
        <taxon>Nectriaceae</taxon>
        <taxon>Fusarium</taxon>
        <taxon>Fusarium fujikuroi species complex</taxon>
    </lineage>
</organism>
<sequence>MNERRKNPNPTGDAGQSVSAGSQSGQHESTFRVIQDASGNRMVTIPLEISEILNSFGLTTNDILTLPAVQGEIGQMPVSVRHWQSGREVKPPLVWNTYPGKYVFKYTLENIGQVPQLLDLFKQIREPSDTFQGVRLKADDSSSLLRLYRLKDLPGAAEMTDKVPEPSPATPEVNQQRSGERQIAEPQSRGSDQENVAPPSKRQKRNRCVGCGSDNHHLGNCLKAGDDGLMKGCPYCKTLSHNASNCQDVRTDDERFNWFVRKRGCMPSFLDFNTWFPLVSFQRSATVQNRLPWTAEFTKFNADDIDRIQNAFDNPGPGREYELPKDPRLWDWEAVEVYHQHRAKKDQKALDPAKETVIHDGIVMNRKRAEMILAGDS</sequence>